<dbReference type="InterPro" id="IPR021352">
    <property type="entry name" value="DUF2971"/>
</dbReference>
<protein>
    <recommendedName>
        <fullName evidence="3">DUF2971 domain-containing protein</fullName>
    </recommendedName>
</protein>
<accession>A0A1T5I2L0</accession>
<dbReference type="AlphaFoldDB" id="A0A1T5I2L0"/>
<dbReference type="RefSeq" id="WP_080158250.1">
    <property type="nucleotide sequence ID" value="NZ_FUZI01000005.1"/>
</dbReference>
<reference evidence="1 2" key="1">
    <citation type="submission" date="2017-02" db="EMBL/GenBank/DDBJ databases">
        <authorList>
            <person name="Peterson S.W."/>
        </authorList>
    </citation>
    <scope>NUCLEOTIDE SEQUENCE [LARGE SCALE GENOMIC DNA]</scope>
    <source>
        <strain evidence="2">type strain: NCCB 100098</strain>
    </source>
</reference>
<gene>
    <name evidence="1" type="ORF">CZ809_02852</name>
</gene>
<dbReference type="Pfam" id="PF11185">
    <property type="entry name" value="DUF2971"/>
    <property type="match status" value="1"/>
</dbReference>
<evidence type="ECO:0000313" key="1">
    <source>
        <dbReference type="EMBL" id="SKC33281.1"/>
    </source>
</evidence>
<sequence>MILYKYMSFKAARSIIESSSLGFSCLEDLNDPFECSSFGFEENIDSLVTAKIATGACKNRFSRHYGVLSLTRQPLNPLMWAHYGDEHQGVVIGIDVKLAGLSDEDTCIIPSQYGEMIYSATKPHSDLPTPSSKELMSIGNGIKFNSNAFNLVKRAFLYKSIEWGYEEEVRVVKDISKLPFSYHSGDGRSAFWNKISVSGRPLYCLDIPISAIKEIYLGRHINKNASKKKDFSGNELQEILLSWGRKDLKLFQCETDINSWHLKATPSINQQREI</sequence>
<proteinExistence type="predicted"/>
<evidence type="ECO:0008006" key="3">
    <source>
        <dbReference type="Google" id="ProtNLM"/>
    </source>
</evidence>
<name>A0A1T5I2L0_9GAMM</name>
<dbReference type="OrthoDB" id="4119964at2"/>
<organism evidence="1 2">
    <name type="scientific">Photobacterium piscicola</name>
    <dbReference type="NCBI Taxonomy" id="1378299"/>
    <lineage>
        <taxon>Bacteria</taxon>
        <taxon>Pseudomonadati</taxon>
        <taxon>Pseudomonadota</taxon>
        <taxon>Gammaproteobacteria</taxon>
        <taxon>Vibrionales</taxon>
        <taxon>Vibrionaceae</taxon>
        <taxon>Photobacterium</taxon>
    </lineage>
</organism>
<evidence type="ECO:0000313" key="2">
    <source>
        <dbReference type="Proteomes" id="UP000189966"/>
    </source>
</evidence>
<dbReference type="Proteomes" id="UP000189966">
    <property type="component" value="Unassembled WGS sequence"/>
</dbReference>
<dbReference type="EMBL" id="FUZI01000005">
    <property type="protein sequence ID" value="SKC33281.1"/>
    <property type="molecule type" value="Genomic_DNA"/>
</dbReference>